<organism evidence="7 8">
    <name type="scientific">Streptomyces carminius</name>
    <dbReference type="NCBI Taxonomy" id="2665496"/>
    <lineage>
        <taxon>Bacteria</taxon>
        <taxon>Bacillati</taxon>
        <taxon>Actinomycetota</taxon>
        <taxon>Actinomycetes</taxon>
        <taxon>Kitasatosporales</taxon>
        <taxon>Streptomycetaceae</taxon>
        <taxon>Streptomyces</taxon>
    </lineage>
</organism>
<keyword evidence="4 5" id="KW-0472">Membrane</keyword>
<feature type="transmembrane region" description="Helical" evidence="5">
    <location>
        <begin position="192"/>
        <end position="213"/>
    </location>
</feature>
<dbReference type="GO" id="GO:0022857">
    <property type="term" value="F:transmembrane transporter activity"/>
    <property type="evidence" value="ECO:0007669"/>
    <property type="project" value="InterPro"/>
</dbReference>
<dbReference type="Gene3D" id="1.20.1250.20">
    <property type="entry name" value="MFS general substrate transporter like domains"/>
    <property type="match status" value="2"/>
</dbReference>
<evidence type="ECO:0000256" key="2">
    <source>
        <dbReference type="ARBA" id="ARBA00022692"/>
    </source>
</evidence>
<feature type="transmembrane region" description="Helical" evidence="5">
    <location>
        <begin position="300"/>
        <end position="319"/>
    </location>
</feature>
<feature type="transmembrane region" description="Helical" evidence="5">
    <location>
        <begin position="325"/>
        <end position="347"/>
    </location>
</feature>
<dbReference type="InterPro" id="IPR011701">
    <property type="entry name" value="MFS"/>
</dbReference>
<name>A0A2M8LWI8_9ACTN</name>
<evidence type="ECO:0000313" key="8">
    <source>
        <dbReference type="Proteomes" id="UP000230407"/>
    </source>
</evidence>
<dbReference type="SUPFAM" id="SSF103473">
    <property type="entry name" value="MFS general substrate transporter"/>
    <property type="match status" value="2"/>
</dbReference>
<sequence>MTADHGESGSRVGGPAGKACPMQGYLDVLKTSDLRVPLLATVLGALPVGMLGLGLLLYVHQLTGSLAVGGLAAAAFGLGNAAGMAAQGRLIDRYGQTRILAPAGTACAAWGVLLVAAAPAVDWRGFAVAASAGAGSCIPATTGSMRVLLAELVRGAGARTAGYALLAVLFQLALLTGPLVTSLLLVSAGPGAAVVTGGFLAGGAGLLFATTRASRNWRPLRTSSAWYDGVRGNAGLTVLLLIVAGAGLSAGIVAVAVPAAALALGTAADSGVLIAMVSAGEIIAGLVFGARPWRWSPARLLLAALAGSAVAAGLAAWAASSLALLLPALFLVGTCAGPSAIASSALLDTLVSRAALTRSYTLMVSVWLVGIALGNAVGGAITESLGHRQAFALGACWLAVLLTVGTLLRRALETAPDALEKTGVTP</sequence>
<proteinExistence type="predicted"/>
<evidence type="ECO:0000256" key="3">
    <source>
        <dbReference type="ARBA" id="ARBA00022989"/>
    </source>
</evidence>
<feature type="transmembrane region" description="Helical" evidence="5">
    <location>
        <begin position="390"/>
        <end position="408"/>
    </location>
</feature>
<dbReference type="Proteomes" id="UP000230407">
    <property type="component" value="Unassembled WGS sequence"/>
</dbReference>
<dbReference type="Pfam" id="PF07690">
    <property type="entry name" value="MFS_1"/>
    <property type="match status" value="1"/>
</dbReference>
<evidence type="ECO:0000313" key="7">
    <source>
        <dbReference type="EMBL" id="PJE96323.1"/>
    </source>
</evidence>
<feature type="transmembrane region" description="Helical" evidence="5">
    <location>
        <begin position="359"/>
        <end position="378"/>
    </location>
</feature>
<dbReference type="GO" id="GO:0005886">
    <property type="term" value="C:plasma membrane"/>
    <property type="evidence" value="ECO:0007669"/>
    <property type="project" value="UniProtKB-SubCell"/>
</dbReference>
<dbReference type="PROSITE" id="PS50850">
    <property type="entry name" value="MFS"/>
    <property type="match status" value="1"/>
</dbReference>
<feature type="transmembrane region" description="Helical" evidence="5">
    <location>
        <begin position="126"/>
        <end position="149"/>
    </location>
</feature>
<gene>
    <name evidence="7" type="ORF">CUT44_17470</name>
</gene>
<comment type="caution">
    <text evidence="7">The sequence shown here is derived from an EMBL/GenBank/DDBJ whole genome shotgun (WGS) entry which is preliminary data.</text>
</comment>
<dbReference type="InterPro" id="IPR020846">
    <property type="entry name" value="MFS_dom"/>
</dbReference>
<evidence type="ECO:0000256" key="5">
    <source>
        <dbReference type="SAM" id="Phobius"/>
    </source>
</evidence>
<feature type="transmembrane region" description="Helical" evidence="5">
    <location>
        <begin position="270"/>
        <end position="288"/>
    </location>
</feature>
<dbReference type="AlphaFoldDB" id="A0A2M8LWI8"/>
<comment type="subcellular location">
    <subcellularLocation>
        <location evidence="1">Cell membrane</location>
        <topology evidence="1">Multi-pass membrane protein</topology>
    </subcellularLocation>
</comment>
<evidence type="ECO:0000256" key="1">
    <source>
        <dbReference type="ARBA" id="ARBA00004651"/>
    </source>
</evidence>
<keyword evidence="3 5" id="KW-1133">Transmembrane helix</keyword>
<dbReference type="InterPro" id="IPR036259">
    <property type="entry name" value="MFS_trans_sf"/>
</dbReference>
<dbReference type="PANTHER" id="PTHR23542">
    <property type="match status" value="1"/>
</dbReference>
<dbReference type="EMBL" id="PGGW01000058">
    <property type="protein sequence ID" value="PJE96323.1"/>
    <property type="molecule type" value="Genomic_DNA"/>
</dbReference>
<accession>A0A2M8LWI8</accession>
<evidence type="ECO:0000256" key="4">
    <source>
        <dbReference type="ARBA" id="ARBA00023136"/>
    </source>
</evidence>
<keyword evidence="8" id="KW-1185">Reference proteome</keyword>
<feature type="domain" description="Major facilitator superfamily (MFS) profile" evidence="6">
    <location>
        <begin position="235"/>
        <end position="426"/>
    </location>
</feature>
<feature type="transmembrane region" description="Helical" evidence="5">
    <location>
        <begin position="38"/>
        <end position="60"/>
    </location>
</feature>
<reference evidence="7 8" key="1">
    <citation type="submission" date="2017-11" db="EMBL/GenBank/DDBJ databases">
        <title>Streptomyces carmine sp. nov., a novel actinomycete isolated from Sophora alopecuroides in Xinjiang, China.</title>
        <authorList>
            <person name="Wang Y."/>
            <person name="Luo X."/>
            <person name="Wan C."/>
            <person name="Zhang L."/>
        </authorList>
    </citation>
    <scope>NUCLEOTIDE SEQUENCE [LARGE SCALE GENOMIC DNA]</scope>
    <source>
        <strain evidence="7 8">TRM SA0054</strain>
    </source>
</reference>
<dbReference type="PANTHER" id="PTHR23542:SF1">
    <property type="entry name" value="MAJOR FACILITATOR SUPERFAMILY (MFS) PROFILE DOMAIN-CONTAINING PROTEIN"/>
    <property type="match status" value="1"/>
</dbReference>
<feature type="transmembrane region" description="Helical" evidence="5">
    <location>
        <begin position="99"/>
        <end position="120"/>
    </location>
</feature>
<feature type="transmembrane region" description="Helical" evidence="5">
    <location>
        <begin position="234"/>
        <end position="264"/>
    </location>
</feature>
<evidence type="ECO:0000259" key="6">
    <source>
        <dbReference type="PROSITE" id="PS50850"/>
    </source>
</evidence>
<protein>
    <recommendedName>
        <fullName evidence="6">Major facilitator superfamily (MFS) profile domain-containing protein</fullName>
    </recommendedName>
</protein>
<feature type="transmembrane region" description="Helical" evidence="5">
    <location>
        <begin position="66"/>
        <end position="87"/>
    </location>
</feature>
<keyword evidence="2 5" id="KW-0812">Transmembrane</keyword>
<feature type="transmembrane region" description="Helical" evidence="5">
    <location>
        <begin position="161"/>
        <end position="186"/>
    </location>
</feature>